<protein>
    <submittedName>
        <fullName evidence="1">Uncharacterized protein</fullName>
    </submittedName>
</protein>
<dbReference type="EMBL" id="BGPR01001038">
    <property type="protein sequence ID" value="GBM43694.1"/>
    <property type="molecule type" value="Genomic_DNA"/>
</dbReference>
<keyword evidence="2" id="KW-1185">Reference proteome</keyword>
<evidence type="ECO:0000313" key="1">
    <source>
        <dbReference type="EMBL" id="GBM43694.1"/>
    </source>
</evidence>
<proteinExistence type="predicted"/>
<comment type="caution">
    <text evidence="1">The sequence shown here is derived from an EMBL/GenBank/DDBJ whole genome shotgun (WGS) entry which is preliminary data.</text>
</comment>
<dbReference type="AlphaFoldDB" id="A0A4Y2FVL1"/>
<dbReference type="Proteomes" id="UP000499080">
    <property type="component" value="Unassembled WGS sequence"/>
</dbReference>
<accession>A0A4Y2FVL1</accession>
<evidence type="ECO:0000313" key="2">
    <source>
        <dbReference type="Proteomes" id="UP000499080"/>
    </source>
</evidence>
<name>A0A4Y2FVL1_ARAVE</name>
<reference evidence="1 2" key="1">
    <citation type="journal article" date="2019" name="Sci. Rep.">
        <title>Orb-weaving spider Araneus ventricosus genome elucidates the spidroin gene catalogue.</title>
        <authorList>
            <person name="Kono N."/>
            <person name="Nakamura H."/>
            <person name="Ohtoshi R."/>
            <person name="Moran D.A.P."/>
            <person name="Shinohara A."/>
            <person name="Yoshida Y."/>
            <person name="Fujiwara M."/>
            <person name="Mori M."/>
            <person name="Tomita M."/>
            <person name="Arakawa K."/>
        </authorList>
    </citation>
    <scope>NUCLEOTIDE SEQUENCE [LARGE SCALE GENOMIC DNA]</scope>
</reference>
<gene>
    <name evidence="1" type="ORF">AVEN_26561_1</name>
</gene>
<organism evidence="1 2">
    <name type="scientific">Araneus ventricosus</name>
    <name type="common">Orbweaver spider</name>
    <name type="synonym">Epeira ventricosa</name>
    <dbReference type="NCBI Taxonomy" id="182803"/>
    <lineage>
        <taxon>Eukaryota</taxon>
        <taxon>Metazoa</taxon>
        <taxon>Ecdysozoa</taxon>
        <taxon>Arthropoda</taxon>
        <taxon>Chelicerata</taxon>
        <taxon>Arachnida</taxon>
        <taxon>Araneae</taxon>
        <taxon>Araneomorphae</taxon>
        <taxon>Entelegynae</taxon>
        <taxon>Araneoidea</taxon>
        <taxon>Araneidae</taxon>
        <taxon>Araneus</taxon>
    </lineage>
</organism>
<sequence length="94" mass="10594">MSEKSQTYPTLVCFSVHPSSQQQNTLSTRVTLCRQTATVSWATALSIARKPLHQGHAGKRGEREHRRRWWYVVVGVGLAEEADDFRKVSSAPIN</sequence>